<keyword evidence="2" id="KW-0732">Signal</keyword>
<evidence type="ECO:0000256" key="2">
    <source>
        <dbReference type="SAM" id="SignalP"/>
    </source>
</evidence>
<feature type="compositionally biased region" description="Acidic residues" evidence="1">
    <location>
        <begin position="524"/>
        <end position="540"/>
    </location>
</feature>
<dbReference type="AlphaFoldDB" id="A0A346NM24"/>
<dbReference type="Proteomes" id="UP000262073">
    <property type="component" value="Chromosome"/>
</dbReference>
<evidence type="ECO:0000313" key="3">
    <source>
        <dbReference type="EMBL" id="AXR06581.1"/>
    </source>
</evidence>
<sequence length="578" mass="62894">MKRTQLAAAIVMATSSMSALAATYTVTPLPVTDIGKSNFAKSIDNTGAMLTTVKNEFSPPIDLELAEDSGLLAAYENTFESPEDAEAGNFTSIDYQIIVSQLLTYSATNSDDFQHLTNFRSYVTDTVDASLVPGLDVIDEDSGRYTHSVETIARDSISRDYIVGSSAYPFLRLDYTNEDDEDVYYLLSEGLEQAFVEVNGNHIRLPSPDDTLNGYAAAYSINNNLQVAGYATTSFTDAAIETIENCADDEERGDIPYEKCIQDIVYTDSNTSTSAVRFPLREVSQIRPVVWQLDGAGNVIDITSYPLVFDPTEDQLLSLKIGRAYDINDQGVAVGISQTDEGSAVAVSLIDGQTTEFLPRGENNNSSAIAINDENWVTGYVNRSPNGVSRNRLFVHNLDTGESVYPDGFYTNAPTEANAINNNNIVVGKSEVDTSSSSSLSDTHAFMYTVGDEELTDLNTLISCDSEYELVEAVDINDSDEIIANALIQRPQRYVDGEAVINSAGEQEEEDLIVAVKLTPNGDGEIEQCDIDDEGSDEEAGYERSGASTQWSILALLAGAVVWRRKMVSKAATFLAKK</sequence>
<feature type="chain" id="PRO_5016980502" evidence="2">
    <location>
        <begin position="22"/>
        <end position="578"/>
    </location>
</feature>
<protein>
    <submittedName>
        <fullName evidence="3">DUF3466 family protein</fullName>
    </submittedName>
</protein>
<feature type="region of interest" description="Disordered" evidence="1">
    <location>
        <begin position="524"/>
        <end position="543"/>
    </location>
</feature>
<dbReference type="RefSeq" id="WP_117316644.1">
    <property type="nucleotide sequence ID" value="NZ_CP031769.1"/>
</dbReference>
<dbReference type="Pfam" id="PF11949">
    <property type="entry name" value="DUF3466"/>
    <property type="match status" value="1"/>
</dbReference>
<gene>
    <name evidence="3" type="ORF">D0Y50_09490</name>
</gene>
<dbReference type="KEGG" id="salm:D0Y50_09490"/>
<dbReference type="OrthoDB" id="6219137at2"/>
<organism evidence="3 4">
    <name type="scientific">Salinimonas sediminis</name>
    <dbReference type="NCBI Taxonomy" id="2303538"/>
    <lineage>
        <taxon>Bacteria</taxon>
        <taxon>Pseudomonadati</taxon>
        <taxon>Pseudomonadota</taxon>
        <taxon>Gammaproteobacteria</taxon>
        <taxon>Alteromonadales</taxon>
        <taxon>Alteromonadaceae</taxon>
        <taxon>Alteromonas/Salinimonas group</taxon>
        <taxon>Salinimonas</taxon>
    </lineage>
</organism>
<name>A0A346NM24_9ALTE</name>
<dbReference type="InterPro" id="IPR022562">
    <property type="entry name" value="DUF3466"/>
</dbReference>
<reference evidence="3 4" key="1">
    <citation type="submission" date="2018-08" db="EMBL/GenBank/DDBJ databases">
        <title>Salinimonas sediminis sp. nov., a piezophilic bacterium isolated from a deep-sea sediment sample from the New Britain Trench.</title>
        <authorList>
            <person name="Cao J."/>
        </authorList>
    </citation>
    <scope>NUCLEOTIDE SEQUENCE [LARGE SCALE GENOMIC DNA]</scope>
    <source>
        <strain evidence="3 4">N102</strain>
    </source>
</reference>
<keyword evidence="4" id="KW-1185">Reference proteome</keyword>
<accession>A0A346NM24</accession>
<evidence type="ECO:0000256" key="1">
    <source>
        <dbReference type="SAM" id="MobiDB-lite"/>
    </source>
</evidence>
<dbReference type="EMBL" id="CP031769">
    <property type="protein sequence ID" value="AXR06581.1"/>
    <property type="molecule type" value="Genomic_DNA"/>
</dbReference>
<feature type="signal peptide" evidence="2">
    <location>
        <begin position="1"/>
        <end position="21"/>
    </location>
</feature>
<proteinExistence type="predicted"/>
<evidence type="ECO:0000313" key="4">
    <source>
        <dbReference type="Proteomes" id="UP000262073"/>
    </source>
</evidence>